<comment type="cofactor">
    <cofactor evidence="13">
        <name>heme</name>
        <dbReference type="ChEBI" id="CHEBI:30413"/>
    </cofactor>
    <text evidence="13">Binds 2 heme groups.</text>
</comment>
<feature type="binding site" description="covalent" evidence="13">
    <location>
        <position position="238"/>
    </location>
    <ligand>
        <name>heme c</name>
        <dbReference type="ChEBI" id="CHEBI:61717"/>
        <label>2</label>
    </ligand>
</feature>
<dbReference type="InterPro" id="IPR009056">
    <property type="entry name" value="Cyt_c-like_dom"/>
</dbReference>
<feature type="binding site" description="covalent" evidence="13">
    <location>
        <position position="96"/>
    </location>
    <ligand>
        <name>heme c</name>
        <dbReference type="ChEBI" id="CHEBI:61717"/>
        <label>1</label>
    </ligand>
</feature>
<evidence type="ECO:0000256" key="14">
    <source>
        <dbReference type="PIRSR" id="PIRSR000294-2"/>
    </source>
</evidence>
<evidence type="ECO:0000256" key="12">
    <source>
        <dbReference type="ARBA" id="ARBA00073576"/>
    </source>
</evidence>
<keyword evidence="7" id="KW-0574">Periplasm</keyword>
<dbReference type="PROSITE" id="PS51007">
    <property type="entry name" value="CYTC"/>
    <property type="match status" value="2"/>
</dbReference>
<keyword evidence="4 13" id="KW-0349">Heme</keyword>
<accession>A0A7W8ZN18</accession>
<evidence type="ECO:0000313" key="16">
    <source>
        <dbReference type="EMBL" id="MBB5636920.1"/>
    </source>
</evidence>
<dbReference type="Proteomes" id="UP000537204">
    <property type="component" value="Unassembled WGS sequence"/>
</dbReference>
<evidence type="ECO:0000313" key="17">
    <source>
        <dbReference type="Proteomes" id="UP000537204"/>
    </source>
</evidence>
<comment type="pathway">
    <text evidence="2">One-carbon metabolism; methylamine degradation.</text>
</comment>
<evidence type="ECO:0000256" key="8">
    <source>
        <dbReference type="ARBA" id="ARBA00022982"/>
    </source>
</evidence>
<dbReference type="InterPro" id="IPR026259">
    <property type="entry name" value="MauG/Cytc_peroxidase"/>
</dbReference>
<comment type="subcellular location">
    <subcellularLocation>
        <location evidence="1">Periplasm</location>
    </subcellularLocation>
</comment>
<protein>
    <recommendedName>
        <fullName evidence="12">Methylamine utilization protein MauG</fullName>
    </recommendedName>
</protein>
<name>A0A7W8ZN18_9SPHI</name>
<dbReference type="PIRSF" id="PIRSF000294">
    <property type="entry name" value="Cytochrome-c_peroxidase"/>
    <property type="match status" value="1"/>
</dbReference>
<evidence type="ECO:0000256" key="11">
    <source>
        <dbReference type="ARBA" id="ARBA00058991"/>
    </source>
</evidence>
<dbReference type="PANTHER" id="PTHR30600">
    <property type="entry name" value="CYTOCHROME C PEROXIDASE-RELATED"/>
    <property type="match status" value="1"/>
</dbReference>
<keyword evidence="10 14" id="KW-0408">Iron</keyword>
<evidence type="ECO:0000256" key="6">
    <source>
        <dbReference type="ARBA" id="ARBA00022729"/>
    </source>
</evidence>
<feature type="binding site" description="covalent" evidence="13">
    <location>
        <position position="241"/>
    </location>
    <ligand>
        <name>heme c</name>
        <dbReference type="ChEBI" id="CHEBI:61717"/>
        <label>2</label>
    </ligand>
</feature>
<keyword evidence="6" id="KW-0732">Signal</keyword>
<organism evidence="16 17">
    <name type="scientific">Pedobacter cryoconitis</name>
    <dbReference type="NCBI Taxonomy" id="188932"/>
    <lineage>
        <taxon>Bacteria</taxon>
        <taxon>Pseudomonadati</taxon>
        <taxon>Bacteroidota</taxon>
        <taxon>Sphingobacteriia</taxon>
        <taxon>Sphingobacteriales</taxon>
        <taxon>Sphingobacteriaceae</taxon>
        <taxon>Pedobacter</taxon>
    </lineage>
</organism>
<keyword evidence="16" id="KW-0575">Peroxidase</keyword>
<keyword evidence="8" id="KW-0249">Electron transport</keyword>
<keyword evidence="9 16" id="KW-0560">Oxidoreductase</keyword>
<evidence type="ECO:0000256" key="2">
    <source>
        <dbReference type="ARBA" id="ARBA00004856"/>
    </source>
</evidence>
<evidence type="ECO:0000256" key="13">
    <source>
        <dbReference type="PIRSR" id="PIRSR000294-1"/>
    </source>
</evidence>
<dbReference type="GO" id="GO:0004130">
    <property type="term" value="F:cytochrome-c peroxidase activity"/>
    <property type="evidence" value="ECO:0007669"/>
    <property type="project" value="TreeGrafter"/>
</dbReference>
<dbReference type="GO" id="GO:0009055">
    <property type="term" value="F:electron transfer activity"/>
    <property type="evidence" value="ECO:0007669"/>
    <property type="project" value="InterPro"/>
</dbReference>
<keyword evidence="3" id="KW-0813">Transport</keyword>
<feature type="domain" description="Cytochrome c" evidence="15">
    <location>
        <begin position="223"/>
        <end position="360"/>
    </location>
</feature>
<proteinExistence type="predicted"/>
<dbReference type="InterPro" id="IPR036909">
    <property type="entry name" value="Cyt_c-like_dom_sf"/>
</dbReference>
<comment type="function">
    <text evidence="11">Involved in methylamine metabolism. Essential for the maturation of the beta subunit of MADH, presumably via a step in the biosynthesis of tryptophan tryptophylquinone (TTQ), the cofactor of MADH.</text>
</comment>
<evidence type="ECO:0000256" key="4">
    <source>
        <dbReference type="ARBA" id="ARBA00022617"/>
    </source>
</evidence>
<comment type="PTM">
    <text evidence="13">Binds 2 heme groups per subunit.</text>
</comment>
<dbReference type="EMBL" id="JACHCE010000004">
    <property type="protein sequence ID" value="MBB5636920.1"/>
    <property type="molecule type" value="Genomic_DNA"/>
</dbReference>
<dbReference type="GO" id="GO:0046872">
    <property type="term" value="F:metal ion binding"/>
    <property type="evidence" value="ECO:0007669"/>
    <property type="project" value="UniProtKB-KW"/>
</dbReference>
<sequence>MFRTLTLIFCLLIFVITSAFLSENEGVVLRSLYSKPVNQWPSPTIDSGVNWAEFSPLKPLDSLYFDLMEQPKVKLGQLLFFDPLLSGSNQISCSSCHDPEISWADKRSVALGNDHLTGNRNTPSLLNVAARKSLFWDGRAATLEQQAEGPLTAHHEMNMKTSLLAKKLGKIKAYKALFKQAYGTDQITYPEILEALSEFQKTITSRTSRFDRFMEGEYQALNDQEIQGLHLFRTKARCMNCHNGKYLTDEDFHNIGLTYYKREYEDLGRYLITGKPEDTGKFRTPSLRDVMNTSPWMHNGLLDNMTGIINLYNTGMHMMNPSEKEAAADHLFPRTDKLLQPLKLTDQEIKAIVAFMNAVTATSYHMPRPKLPG</sequence>
<dbReference type="RefSeq" id="WP_183882822.1">
    <property type="nucleotide sequence ID" value="NZ_JACHCE010000004.1"/>
</dbReference>
<evidence type="ECO:0000259" key="15">
    <source>
        <dbReference type="PROSITE" id="PS51007"/>
    </source>
</evidence>
<dbReference type="GO" id="GO:0042597">
    <property type="term" value="C:periplasmic space"/>
    <property type="evidence" value="ECO:0007669"/>
    <property type="project" value="UniProtKB-SubCell"/>
</dbReference>
<reference evidence="16 17" key="1">
    <citation type="submission" date="2020-08" db="EMBL/GenBank/DDBJ databases">
        <title>Genomic Encyclopedia of Type Strains, Phase IV (KMG-V): Genome sequencing to study the core and pangenomes of soil and plant-associated prokaryotes.</title>
        <authorList>
            <person name="Whitman W."/>
        </authorList>
    </citation>
    <scope>NUCLEOTIDE SEQUENCE [LARGE SCALE GENOMIC DNA]</scope>
    <source>
        <strain evidence="16 17">S3M1</strain>
    </source>
</reference>
<feature type="binding site" description="axial binding residue" evidence="14">
    <location>
        <position position="242"/>
    </location>
    <ligand>
        <name>heme c</name>
        <dbReference type="ChEBI" id="CHEBI:61717"/>
        <label>2</label>
    </ligand>
    <ligandPart>
        <name>Fe</name>
        <dbReference type="ChEBI" id="CHEBI:18248"/>
    </ligandPart>
</feature>
<evidence type="ECO:0000256" key="1">
    <source>
        <dbReference type="ARBA" id="ARBA00004418"/>
    </source>
</evidence>
<dbReference type="GO" id="GO:0020037">
    <property type="term" value="F:heme binding"/>
    <property type="evidence" value="ECO:0007669"/>
    <property type="project" value="InterPro"/>
</dbReference>
<dbReference type="Pfam" id="PF03150">
    <property type="entry name" value="CCP_MauG"/>
    <property type="match status" value="1"/>
</dbReference>
<dbReference type="InterPro" id="IPR004852">
    <property type="entry name" value="Di-haem_cyt_c_peroxidsae"/>
</dbReference>
<dbReference type="AlphaFoldDB" id="A0A7W8ZN18"/>
<dbReference type="PANTHER" id="PTHR30600:SF10">
    <property type="entry name" value="BLL6722 PROTEIN"/>
    <property type="match status" value="1"/>
</dbReference>
<comment type="caution">
    <text evidence="16">The sequence shown here is derived from an EMBL/GenBank/DDBJ whole genome shotgun (WGS) entry which is preliminary data.</text>
</comment>
<dbReference type="Gene3D" id="1.10.760.10">
    <property type="entry name" value="Cytochrome c-like domain"/>
    <property type="match status" value="2"/>
</dbReference>
<feature type="binding site" description="axial binding residue" evidence="14">
    <location>
        <position position="97"/>
    </location>
    <ligand>
        <name>heme c</name>
        <dbReference type="ChEBI" id="CHEBI:61717"/>
        <label>1</label>
    </ligand>
    <ligandPart>
        <name>Fe</name>
        <dbReference type="ChEBI" id="CHEBI:18248"/>
    </ligandPart>
</feature>
<feature type="domain" description="Cytochrome c" evidence="15">
    <location>
        <begin position="71"/>
        <end position="194"/>
    </location>
</feature>
<evidence type="ECO:0000256" key="10">
    <source>
        <dbReference type="ARBA" id="ARBA00023004"/>
    </source>
</evidence>
<evidence type="ECO:0000256" key="5">
    <source>
        <dbReference type="ARBA" id="ARBA00022723"/>
    </source>
</evidence>
<feature type="binding site" description="covalent" evidence="13">
    <location>
        <position position="93"/>
    </location>
    <ligand>
        <name>heme c</name>
        <dbReference type="ChEBI" id="CHEBI:61717"/>
        <label>1</label>
    </ligand>
</feature>
<dbReference type="InterPro" id="IPR051395">
    <property type="entry name" value="Cytochrome_c_Peroxidase/MauG"/>
</dbReference>
<gene>
    <name evidence="16" type="ORF">HDE68_002833</name>
</gene>
<evidence type="ECO:0000256" key="9">
    <source>
        <dbReference type="ARBA" id="ARBA00023002"/>
    </source>
</evidence>
<evidence type="ECO:0000256" key="3">
    <source>
        <dbReference type="ARBA" id="ARBA00022448"/>
    </source>
</evidence>
<keyword evidence="5 14" id="KW-0479">Metal-binding</keyword>
<dbReference type="FunFam" id="1.10.760.10:FF:000019">
    <property type="entry name" value="Di-heme cytochrome C peroxidase"/>
    <property type="match status" value="1"/>
</dbReference>
<dbReference type="SUPFAM" id="SSF46626">
    <property type="entry name" value="Cytochrome c"/>
    <property type="match status" value="2"/>
</dbReference>
<evidence type="ECO:0000256" key="7">
    <source>
        <dbReference type="ARBA" id="ARBA00022764"/>
    </source>
</evidence>